<feature type="region of interest" description="Disordered" evidence="1">
    <location>
        <begin position="1"/>
        <end position="50"/>
    </location>
</feature>
<feature type="region of interest" description="Disordered" evidence="1">
    <location>
        <begin position="674"/>
        <end position="702"/>
    </location>
</feature>
<dbReference type="PANTHER" id="PTHR33096:SF1">
    <property type="entry name" value="CXC1-LIKE CYSTEINE CLUSTER ASSOCIATED WITH KDZ TRANSPOSASES DOMAIN-CONTAINING PROTEIN"/>
    <property type="match status" value="1"/>
</dbReference>
<dbReference type="InterPro" id="IPR040521">
    <property type="entry name" value="KDZ"/>
</dbReference>
<protein>
    <recommendedName>
        <fullName evidence="4">CxC1-like cysteine cluster associated with KDZ transposases domain-containing protein</fullName>
    </recommendedName>
</protein>
<name>A0A2N5S5D6_9BASI</name>
<dbReference type="Pfam" id="PF18758">
    <property type="entry name" value="KDZ"/>
    <property type="match status" value="1"/>
</dbReference>
<evidence type="ECO:0000313" key="3">
    <source>
        <dbReference type="Proteomes" id="UP000235392"/>
    </source>
</evidence>
<evidence type="ECO:0008006" key="4">
    <source>
        <dbReference type="Google" id="ProtNLM"/>
    </source>
</evidence>
<dbReference type="PANTHER" id="PTHR33096">
    <property type="entry name" value="CXC2 DOMAIN-CONTAINING PROTEIN"/>
    <property type="match status" value="1"/>
</dbReference>
<dbReference type="EMBL" id="PGCI01001064">
    <property type="protein sequence ID" value="PLW08454.1"/>
    <property type="molecule type" value="Genomic_DNA"/>
</dbReference>
<accession>A0A2N5S5D6</accession>
<gene>
    <name evidence="2" type="ORF">PCASD_22328</name>
</gene>
<sequence>MKLNPKERDKRPLLRAINKEAMNQDAPDEPQLDEDEGNLEPEFGFSQHHLKDNNSEDLTALDGWDSIPWTVHPPQRFQPIDYLLTQEIRQHNRQHVATSQHIKWQQIMPKLFAVYLWTKEKTNNWTCTRESFASFVDVFCNCQPTDTKSRQWIDCVDIVAVIVYRDLLERTDNLVKSALGLQGQRLLALDCCPACFGCNLETGNQSNPKLNDRLIICLDGNFQQRHHQAAGKNFSPLITPNLLVQPGKLDEMQAYIDELEAIHKIPKTKKGANKCADSHKAADDTRNKTTWKGCDDTGLMGSCCRHDSVIYLMNIYESGKNQALALSILKRILDNINPNRESILQLGTWLCQKFLNALKRRDTAKNDLKKFFEMDNPYAEGHLKYSIQFLRAQWVKQTQCEGQRAEDNNLRMKQLAKFFKNEEVLKKAKEDIFGEGGRLSSSIDDWDRVRSLFEDHEAKQRELAKSLGRNYHELLSATADKEQLLTLLWEAKSHLFLQAVELQGEHYPIMGSRTVGTKMQQRILKAIKRRKNPVDKAIKNFNTRRLEYLLAHKPERARKKENKELTYKDLIKMDLNDPFWNDSFFFTLEIRGPSTHLSDMEYKQWSPKMLDISNNEIPAAIMSIPPPMPSKLHVLQSELQRCLKDHQQLVKEQHHENALNSIDNAMELLGFYNDPPDEVEGVRNEAQQLTDDEDDEEHVKGE</sequence>
<feature type="compositionally biased region" description="Basic and acidic residues" evidence="1">
    <location>
        <begin position="1"/>
        <end position="12"/>
    </location>
</feature>
<reference evidence="2 3" key="1">
    <citation type="submission" date="2017-11" db="EMBL/GenBank/DDBJ databases">
        <title>De novo assembly and phasing of dikaryotic genomes from two isolates of Puccinia coronata f. sp. avenae, the causal agent of oat crown rust.</title>
        <authorList>
            <person name="Miller M.E."/>
            <person name="Zhang Y."/>
            <person name="Omidvar V."/>
            <person name="Sperschneider J."/>
            <person name="Schwessinger B."/>
            <person name="Raley C."/>
            <person name="Palmer J.M."/>
            <person name="Garnica D."/>
            <person name="Upadhyaya N."/>
            <person name="Rathjen J."/>
            <person name="Taylor J.M."/>
            <person name="Park R.F."/>
            <person name="Dodds P.N."/>
            <person name="Hirsch C.D."/>
            <person name="Kianian S.F."/>
            <person name="Figueroa M."/>
        </authorList>
    </citation>
    <scope>NUCLEOTIDE SEQUENCE [LARGE SCALE GENOMIC DNA]</scope>
    <source>
        <strain evidence="2">12SD80</strain>
    </source>
</reference>
<dbReference type="Proteomes" id="UP000235392">
    <property type="component" value="Unassembled WGS sequence"/>
</dbReference>
<feature type="compositionally biased region" description="Acidic residues" evidence="1">
    <location>
        <begin position="26"/>
        <end position="39"/>
    </location>
</feature>
<evidence type="ECO:0000313" key="2">
    <source>
        <dbReference type="EMBL" id="PLW08454.1"/>
    </source>
</evidence>
<dbReference type="AlphaFoldDB" id="A0A2N5S5D6"/>
<evidence type="ECO:0000256" key="1">
    <source>
        <dbReference type="SAM" id="MobiDB-lite"/>
    </source>
</evidence>
<comment type="caution">
    <text evidence="2">The sequence shown here is derived from an EMBL/GenBank/DDBJ whole genome shotgun (WGS) entry which is preliminary data.</text>
</comment>
<proteinExistence type="predicted"/>
<organism evidence="2 3">
    <name type="scientific">Puccinia coronata f. sp. avenae</name>
    <dbReference type="NCBI Taxonomy" id="200324"/>
    <lineage>
        <taxon>Eukaryota</taxon>
        <taxon>Fungi</taxon>
        <taxon>Dikarya</taxon>
        <taxon>Basidiomycota</taxon>
        <taxon>Pucciniomycotina</taxon>
        <taxon>Pucciniomycetes</taxon>
        <taxon>Pucciniales</taxon>
        <taxon>Pucciniaceae</taxon>
        <taxon>Puccinia</taxon>
    </lineage>
</organism>